<dbReference type="PANTHER" id="PTHR11339:SF408">
    <property type="entry name" value="MUCIN-5B"/>
    <property type="match status" value="1"/>
</dbReference>
<feature type="domain" description="VWFC" evidence="10">
    <location>
        <begin position="2507"/>
        <end position="2574"/>
    </location>
</feature>
<evidence type="ECO:0000313" key="13">
    <source>
        <dbReference type="Proteomes" id="UP000606274"/>
    </source>
</evidence>
<dbReference type="PROSITE" id="PS50184">
    <property type="entry name" value="VWFC_2"/>
    <property type="match status" value="2"/>
</dbReference>
<dbReference type="InterPro" id="IPR014853">
    <property type="entry name" value="VWF/SSPO/ZAN-like_Cys-rich_dom"/>
</dbReference>
<evidence type="ECO:0000259" key="11">
    <source>
        <dbReference type="PROSITE" id="PS51233"/>
    </source>
</evidence>
<dbReference type="InterPro" id="IPR001007">
    <property type="entry name" value="VWF_dom"/>
</dbReference>
<evidence type="ECO:0000259" key="9">
    <source>
        <dbReference type="PROSITE" id="PS01225"/>
    </source>
</evidence>
<feature type="region of interest" description="Disordered" evidence="7">
    <location>
        <begin position="1579"/>
        <end position="1598"/>
    </location>
</feature>
<feature type="compositionally biased region" description="Polar residues" evidence="7">
    <location>
        <begin position="2162"/>
        <end position="2172"/>
    </location>
</feature>
<dbReference type="SUPFAM" id="SSF57603">
    <property type="entry name" value="FnI-like domain"/>
    <property type="match status" value="1"/>
</dbReference>
<evidence type="ECO:0000256" key="1">
    <source>
        <dbReference type="ARBA" id="ARBA00004613"/>
    </source>
</evidence>
<dbReference type="InterPro" id="IPR036084">
    <property type="entry name" value="Ser_inhib-like_sf"/>
</dbReference>
<feature type="chain" id="PRO_5035935482" description="Mucin-5AC" evidence="8">
    <location>
        <begin position="25"/>
        <end position="2855"/>
    </location>
</feature>
<keyword evidence="8" id="KW-0732">Signal</keyword>
<evidence type="ECO:0000256" key="6">
    <source>
        <dbReference type="PROSITE-ProRule" id="PRU00039"/>
    </source>
</evidence>
<feature type="domain" description="VWFC" evidence="10">
    <location>
        <begin position="2612"/>
        <end position="2680"/>
    </location>
</feature>
<feature type="disulfide bond" evidence="6">
    <location>
        <begin position="2773"/>
        <end position="2822"/>
    </location>
</feature>
<dbReference type="PROSITE" id="PS01208">
    <property type="entry name" value="VWFC_1"/>
    <property type="match status" value="1"/>
</dbReference>
<feature type="region of interest" description="Disordered" evidence="7">
    <location>
        <begin position="2079"/>
        <end position="2113"/>
    </location>
</feature>
<dbReference type="SMART" id="SM00041">
    <property type="entry name" value="CT"/>
    <property type="match status" value="1"/>
</dbReference>
<dbReference type="Pfam" id="PF08742">
    <property type="entry name" value="C8"/>
    <property type="match status" value="3"/>
</dbReference>
<feature type="disulfide bond" evidence="6">
    <location>
        <begin position="2784"/>
        <end position="2838"/>
    </location>
</feature>
<keyword evidence="13" id="KW-1185">Reference proteome</keyword>
<feature type="compositionally biased region" description="Polar residues" evidence="7">
    <location>
        <begin position="1915"/>
        <end position="1927"/>
    </location>
</feature>
<evidence type="ECO:0000256" key="5">
    <source>
        <dbReference type="ARBA" id="ARBA00023180"/>
    </source>
</evidence>
<dbReference type="PROSITE" id="PS01225">
    <property type="entry name" value="CTCK_2"/>
    <property type="match status" value="1"/>
</dbReference>
<evidence type="ECO:0000256" key="2">
    <source>
        <dbReference type="ARBA" id="ARBA00022525"/>
    </source>
</evidence>
<feature type="region of interest" description="Disordered" evidence="7">
    <location>
        <begin position="2005"/>
        <end position="2036"/>
    </location>
</feature>
<dbReference type="GO" id="GO:0031012">
    <property type="term" value="C:extracellular matrix"/>
    <property type="evidence" value="ECO:0007669"/>
    <property type="project" value="TreeGrafter"/>
</dbReference>
<keyword evidence="3" id="KW-0677">Repeat</keyword>
<dbReference type="FunFam" id="2.10.25.10:FF:000153">
    <property type="entry name" value="MUC5B isoform 1"/>
    <property type="match status" value="1"/>
</dbReference>
<keyword evidence="5" id="KW-0325">Glycoprotein</keyword>
<feature type="domain" description="VWFD" evidence="11">
    <location>
        <begin position="440"/>
        <end position="616"/>
    </location>
</feature>
<sequence>MGTFKLTTVMLLTWISLSIGLTAAQTTVAIIEPVTKLQLISGIPSAHNKLVCSTWGNFHFLTFDGDSFQLPSECNHILTSQCGGSYEEFNIQLRRQIVNGEPTISKITLKLDGTVVELSTGSISINGQPVTAPYVSGGVHIELVSSYISIKSTVGITALWNEDDAFMVELDPKYKNQTCGLCGDFNGVPRYDEMIKNGNYLLVCGCVGVSVWVCVLCTFQFVHGIGMTFLYVYVPGVALSPSDYGNLWKMDGPTERCEDKPIQEYQDCGGEDFCPQLFTSEAFGSCNLLVSNDMFVTACMEDLCQCNTTTDASCLCKTLAEYSRQCVHAGGKPQEWRTDVFCPKSCPNTMQYTECGSPCIDTCSNSDRGDVCGEHCIDGCFCPPGTVWDDVTNSSCIPRSSCSCVHGDKIYKSGETYTATCKECTCSGGQWTCVNKDCPGTCSVLGGSHIKTFDDKPYTFHGDCSYILAKECTGTDFTILGDLTKCGLTDTETCLKTVTLGLSKGTKVIQVDSSGKVEVDRIKTQLPIFTADVSIFQPSSFYITISAISSNLILEIQLVPLMQVFIMIDPAFQRQTCGLCGNFNNIQADDFTTASGLREGTAVDFANTYKTRANCPDIQRTFENPCSLSTENEKYAQHWCSLLSDPSGVFSPCHSQISPDIYKASCIYDTCNCEKSENCMCAALSSYAHDCAAVGIILTGWRDAACNNYTVCPNSLVYEYDMTSCHRTCRLIGQTDYTCDIETVTDGCGCQSGTYMNENNVCVTENNCPCYDANTIIQPGDIISKDGTTCTCRQGKLNCIGVMKVEECTTPMTFFNCSSAAPGSTGSECQKSCKTLDMSCISTECVSGCVCPPGLVSNGNGGCISTDLCPCVHNGENYQPGDTVQDGCNTCTCKDRKWQCTTKQCSATCSIYGDGHYITFDEKRYMFSGNCEYALAQDYCSGSSTNGTFRVNTENIPCGTTGTTCSKAIKLFIGSNELILTDGTYQVVQRTNGEEIPYQIRTMGNYLVVETYNGVMLVWDRKTSIYIVLKPEFNGNVCGLCGNFDGNANNDFTTRTQEVVIDPLIFGNSWKVSPTCPEAMAIQDPCTNNPYREAWAQKQCSIINSDTFAACHSKVEPSSYYSSCVSDACACDSGGDCECFCTAVAAYAKACNAAGVCVQWRSPRICPLFCDFYNPPGECEWHYKPCGHNCMKTCRNPTGNCTMQSPGLEGCYPECPADLPLFDEDNMKCVAQDECGCYAEMMRYELGQSIPSINNCEKCECTSGGKSCKYDLNACTCQNNNTMYQYGDIIYYTTDGLGNCIIAICAEDGNINKTLAPCKTTVAPTVPTTTFTTTTMPTTVFVFTTPEISPSATTKEAATTTPTSMITEGRTTQITVTTSITEISAITKIPSTLTGTTPPTTLQPEITSTQPLETTTGAESTIYPEITTFPITTLPTTTTKAPEITSTGVEVTTVLPIVSTTQATTAPSIETTLPGETTPLTTTTAPTITTMQPEISSTQPLETTTGEETTISPEKTTLPITTLPTTTTKAPEITSTGVEVTTVLPIVSTTQATTAPSIETTGPSERTSLITTPAPEVTTLPSEISSTQPLETTTGKETTISPEQTTLPITTLPTTTTKAPEVTSTGPSTETTPVGEVTTVLPIVSTTQATTAPSIETTLPGETTPLTTAPAPKITTLQPEISSTQPLETTTGKETTISPEQTTLPITTLPTTTTKAPEVTSTGPSTETTPVGEVTTHWSFHRNHTSWRGNNSASNSINYSGYYSSSIETTLPGETTPLTTAPAPKITTLQPEISSTQPLETTTGKETTISPEQTTLPITTLPTSTTKAPEVTSTGPSTETTPVGEVTTVLPITTLPGETTPLTTAPAPKITTLQPEISSTQPLETTTGKETTISPEQTTLPITTLPTTTTKAPEVTSTGPSTETTPVGGNNSASNSINYSGYYSSSIETTLPGETTPLTTAPAPKITTLQPEISSTQPLETTAGKETTISPEQTTLPITTLPTTTTKAPEVTSTGPSTETTPTTLPGETTPLTTAPAPKITTLQPEISSTQPLETTAGKETTISPEQTTLPITTLPTTTTKAPEVTSTGPSTETTPVGETTLPGETTPLTTAPAPKITTLQPEISSTQPLETTAGKETTISPEQTTLPITTLPTSTTKAPEVTSTGPSTETTPIGEVTTVLPIVSTTQATTAPSIETTLPGETTPLTTPPAPKITTLQPEISSTQPLETTAGKETTISPEQTTLPITTLPTTTTKAPEVTSTGPSTETTPIGEVTTVLPIVSTTQATTAPSIETTLPGETTPLTTTSAPKITTVLPEISSTQPLETTTGKETTISPEQTTLPITTLPITTTTEAPEVTSTGPSRETTISPEITTLTSTPTLLISTGTPETTISIVTGPTNLPPSAGPQVNVSTTTSPALTSTHVCCFVNGTHFSADTIIYNVTDGFGWCFIAYCNATCDVETKSYSCLTTPPPITTKPLSTTGFISTPSITPTSISTVATPPTTVTPYCTGLNPPRKPNETWQVGCQQCECDEESKSVQCKPVVCPTVTVPVCDRAGDVVVNKTDGCCQSYECQCDPSQCVMTAMSCPLGFTQEIESKAGDCCPTYTCKPMKACVQNGTIYQPGSPMPSDNVCDECECGSVVDPKTELLTPVCVAMICNSTCNEGYKYKSVPGKCCGECVRTSCVVMINNVPTTILINQTLSPPGDKCVKYTCQDVNGEPMTKESRKMCPDFNPDICVPGTETSDADGCCMSCTPKSDCNIQKNTTVLTHDKCISTTPVEITSCGGFCGTSSMYSADSNTLMHTCSCCQEQQTSKKSVEMICPDGSKITYTYIYIDLCGCQKTECTGTQGRRRRR</sequence>
<dbReference type="SMART" id="SM00832">
    <property type="entry name" value="C8"/>
    <property type="match status" value="3"/>
</dbReference>
<feature type="signal peptide" evidence="8">
    <location>
        <begin position="1"/>
        <end position="24"/>
    </location>
</feature>
<evidence type="ECO:0000256" key="7">
    <source>
        <dbReference type="SAM" id="MobiDB-lite"/>
    </source>
</evidence>
<feature type="compositionally biased region" description="Low complexity" evidence="7">
    <location>
        <begin position="2148"/>
        <end position="2157"/>
    </location>
</feature>
<comment type="caution">
    <text evidence="6">Lacks conserved residue(s) required for the propagation of feature annotation.</text>
</comment>
<dbReference type="InterPro" id="IPR001846">
    <property type="entry name" value="VWF_type-D"/>
</dbReference>
<dbReference type="EMBL" id="JABFDY010000009">
    <property type="protein sequence ID" value="KAF7703543.1"/>
    <property type="molecule type" value="Genomic_DNA"/>
</dbReference>
<dbReference type="FunFam" id="2.10.25.10:FF:000414">
    <property type="entry name" value="von Willebrand factor"/>
    <property type="match status" value="1"/>
</dbReference>
<feature type="region of interest" description="Disordered" evidence="7">
    <location>
        <begin position="2148"/>
        <end position="2173"/>
    </location>
</feature>
<dbReference type="SMART" id="SM00215">
    <property type="entry name" value="VWC_out"/>
    <property type="match status" value="2"/>
</dbReference>
<dbReference type="InterPro" id="IPR006207">
    <property type="entry name" value="Cys_knot_C"/>
</dbReference>
<feature type="region of interest" description="Disordered" evidence="7">
    <location>
        <begin position="1909"/>
        <end position="1936"/>
    </location>
</feature>
<protein>
    <recommendedName>
        <fullName evidence="14">Mucin-5AC</fullName>
    </recommendedName>
</protein>
<dbReference type="SMART" id="SM00214">
    <property type="entry name" value="VWC"/>
    <property type="match status" value="4"/>
</dbReference>
<dbReference type="PROSITE" id="PS01185">
    <property type="entry name" value="CTCK_1"/>
    <property type="match status" value="1"/>
</dbReference>
<feature type="compositionally biased region" description="Polar residues" evidence="7">
    <location>
        <begin position="1969"/>
        <end position="1987"/>
    </location>
</feature>
<proteinExistence type="predicted"/>
<dbReference type="PROSITE" id="PS51233">
    <property type="entry name" value="VWFD"/>
    <property type="match status" value="3"/>
</dbReference>
<dbReference type="Pfam" id="PF01826">
    <property type="entry name" value="TIL"/>
    <property type="match status" value="1"/>
</dbReference>
<evidence type="ECO:0000313" key="12">
    <source>
        <dbReference type="EMBL" id="KAF7703543.1"/>
    </source>
</evidence>
<keyword evidence="2" id="KW-0964">Secreted</keyword>
<keyword evidence="4 6" id="KW-1015">Disulfide bond</keyword>
<evidence type="ECO:0000256" key="8">
    <source>
        <dbReference type="SAM" id="SignalP"/>
    </source>
</evidence>
<feature type="disulfide bond" evidence="6">
    <location>
        <begin position="2788"/>
        <end position="2840"/>
    </location>
</feature>
<evidence type="ECO:0000259" key="10">
    <source>
        <dbReference type="PROSITE" id="PS50184"/>
    </source>
</evidence>
<feature type="compositionally biased region" description="Low complexity" evidence="7">
    <location>
        <begin position="1950"/>
        <end position="1968"/>
    </location>
</feature>
<evidence type="ECO:0000256" key="4">
    <source>
        <dbReference type="ARBA" id="ARBA00023157"/>
    </source>
</evidence>
<dbReference type="InterPro" id="IPR058753">
    <property type="entry name" value="TIL_OTOGL_Mucin"/>
</dbReference>
<feature type="region of interest" description="Disordered" evidence="7">
    <location>
        <begin position="1817"/>
        <end position="1843"/>
    </location>
</feature>
<dbReference type="GO" id="GO:0005615">
    <property type="term" value="C:extracellular space"/>
    <property type="evidence" value="ECO:0007669"/>
    <property type="project" value="TreeGrafter"/>
</dbReference>
<name>A0A8T0BC81_SILME</name>
<reference evidence="12" key="1">
    <citation type="submission" date="2020-08" db="EMBL/GenBank/DDBJ databases">
        <title>Chromosome-level assembly of Southern catfish (Silurus meridionalis) provides insights into visual adaptation to the nocturnal and benthic lifestyles.</title>
        <authorList>
            <person name="Zhang Y."/>
            <person name="Wang D."/>
            <person name="Peng Z."/>
        </authorList>
    </citation>
    <scope>NUCLEOTIDE SEQUENCE</scope>
    <source>
        <strain evidence="12">SWU-2019-XX</strain>
        <tissue evidence="12">Muscle</tissue>
    </source>
</reference>
<organism evidence="12 13">
    <name type="scientific">Silurus meridionalis</name>
    <name type="common">Southern catfish</name>
    <name type="synonym">Silurus soldatovi meridionalis</name>
    <dbReference type="NCBI Taxonomy" id="175797"/>
    <lineage>
        <taxon>Eukaryota</taxon>
        <taxon>Metazoa</taxon>
        <taxon>Chordata</taxon>
        <taxon>Craniata</taxon>
        <taxon>Vertebrata</taxon>
        <taxon>Euteleostomi</taxon>
        <taxon>Actinopterygii</taxon>
        <taxon>Neopterygii</taxon>
        <taxon>Teleostei</taxon>
        <taxon>Ostariophysi</taxon>
        <taxon>Siluriformes</taxon>
        <taxon>Siluridae</taxon>
        <taxon>Silurus</taxon>
    </lineage>
</organism>
<feature type="domain" description="VWFD" evidence="11">
    <location>
        <begin position="50"/>
        <end position="258"/>
    </location>
</feature>
<dbReference type="InterPro" id="IPR002919">
    <property type="entry name" value="TIL_dom"/>
</dbReference>
<accession>A0A8T0BC81</accession>
<gene>
    <name evidence="12" type="ORF">HF521_022550</name>
</gene>
<dbReference type="Gene3D" id="2.10.25.10">
    <property type="entry name" value="Laminin"/>
    <property type="match status" value="3"/>
</dbReference>
<feature type="domain" description="CTCK" evidence="9">
    <location>
        <begin position="2753"/>
        <end position="2846"/>
    </location>
</feature>
<evidence type="ECO:0000256" key="3">
    <source>
        <dbReference type="ARBA" id="ARBA00022737"/>
    </source>
</evidence>
<dbReference type="SMART" id="SM00216">
    <property type="entry name" value="VWD"/>
    <property type="match status" value="3"/>
</dbReference>
<dbReference type="PANTHER" id="PTHR11339">
    <property type="entry name" value="EXTRACELLULAR MATRIX GLYCOPROTEIN RELATED"/>
    <property type="match status" value="1"/>
</dbReference>
<feature type="domain" description="VWFD" evidence="11">
    <location>
        <begin position="907"/>
        <end position="1077"/>
    </location>
</feature>
<evidence type="ECO:0008006" key="14">
    <source>
        <dbReference type="Google" id="ProtNLM"/>
    </source>
</evidence>
<comment type="subcellular location">
    <subcellularLocation>
        <location evidence="1">Secreted</location>
    </subcellularLocation>
</comment>
<feature type="compositionally biased region" description="Low complexity" evidence="7">
    <location>
        <begin position="1817"/>
        <end position="1826"/>
    </location>
</feature>
<dbReference type="Pfam" id="PF00094">
    <property type="entry name" value="VWD"/>
    <property type="match status" value="3"/>
</dbReference>
<dbReference type="SUPFAM" id="SSF57567">
    <property type="entry name" value="Serine protease inhibitors"/>
    <property type="match status" value="4"/>
</dbReference>
<dbReference type="CDD" id="cd19941">
    <property type="entry name" value="TIL"/>
    <property type="match status" value="3"/>
</dbReference>
<dbReference type="Pfam" id="PF25962">
    <property type="entry name" value="TIL_OTOGL_Mucin"/>
    <property type="match status" value="1"/>
</dbReference>
<feature type="region of interest" description="Disordered" evidence="7">
    <location>
        <begin position="1950"/>
        <end position="1987"/>
    </location>
</feature>
<dbReference type="InterPro" id="IPR050780">
    <property type="entry name" value="Mucin_vWF_Thrombospondin_sf"/>
</dbReference>
<comment type="caution">
    <text evidence="12">The sequence shown here is derived from an EMBL/GenBank/DDBJ whole genome shotgun (WGS) entry which is preliminary data.</text>
</comment>
<dbReference type="Proteomes" id="UP000606274">
    <property type="component" value="Unassembled WGS sequence"/>
</dbReference>